<gene>
    <name evidence="1" type="ORF">AW06_003306</name>
</gene>
<accession>A0A080MEM0</accession>
<name>A0A080MEM0_9PROT</name>
<proteinExistence type="predicted"/>
<protein>
    <submittedName>
        <fullName evidence="1">Uncharacterized protein</fullName>
    </submittedName>
</protein>
<dbReference type="EMBL" id="JDST02000079">
    <property type="protein sequence ID" value="KFB75634.1"/>
    <property type="molecule type" value="Genomic_DNA"/>
</dbReference>
<dbReference type="Proteomes" id="UP000021315">
    <property type="component" value="Unassembled WGS sequence"/>
</dbReference>
<organism evidence="1 2">
    <name type="scientific">Candidatus Accumulibacter cognatus</name>
    <dbReference type="NCBI Taxonomy" id="2954383"/>
    <lineage>
        <taxon>Bacteria</taxon>
        <taxon>Pseudomonadati</taxon>
        <taxon>Pseudomonadota</taxon>
        <taxon>Betaproteobacteria</taxon>
        <taxon>Candidatus Accumulibacter</taxon>
    </lineage>
</organism>
<evidence type="ECO:0000313" key="1">
    <source>
        <dbReference type="EMBL" id="KFB75634.1"/>
    </source>
</evidence>
<keyword evidence="2" id="KW-1185">Reference proteome</keyword>
<evidence type="ECO:0000313" key="2">
    <source>
        <dbReference type="Proteomes" id="UP000021315"/>
    </source>
</evidence>
<sequence>MSDRLARAAAFAILAAAAHGNTPRCLPHGRRVTRERA</sequence>
<dbReference type="AlphaFoldDB" id="A0A080MEM0"/>
<comment type="caution">
    <text evidence="1">The sequence shown here is derived from an EMBL/GenBank/DDBJ whole genome shotgun (WGS) entry which is preliminary data.</text>
</comment>
<dbReference type="STRING" id="1453999.AW06_003306"/>
<reference evidence="1" key="1">
    <citation type="submission" date="2014-02" db="EMBL/GenBank/DDBJ databases">
        <title>Expanding our view of genomic diversity in Candidatus Accumulibacter clades.</title>
        <authorList>
            <person name="Skennerton C.T."/>
            <person name="Barr J.J."/>
            <person name="Slater F.R."/>
            <person name="Bond P.L."/>
            <person name="Tyson G.W."/>
        </authorList>
    </citation>
    <scope>NUCLEOTIDE SEQUENCE [LARGE SCALE GENOMIC DNA]</scope>
</reference>